<feature type="transmembrane region" description="Helical" evidence="3">
    <location>
        <begin position="31"/>
        <end position="51"/>
    </location>
</feature>
<accession>A0A0R2QKD3</accession>
<comment type="subcellular location">
    <subcellularLocation>
        <location evidence="2">Cell membrane</location>
        <topology evidence="2">Multi-pass membrane protein</topology>
    </subcellularLocation>
</comment>
<dbReference type="AlphaFoldDB" id="A0A0R2QKD3"/>
<proteinExistence type="inferred from homology"/>
<dbReference type="EMBL" id="LIBJ01000001">
    <property type="protein sequence ID" value="KRO49579.1"/>
    <property type="molecule type" value="Genomic_DNA"/>
</dbReference>
<comment type="similarity">
    <text evidence="1 2">Belongs to the BioY family.</text>
</comment>
<feature type="transmembrane region" description="Helical" evidence="3">
    <location>
        <begin position="57"/>
        <end position="77"/>
    </location>
</feature>
<dbReference type="GO" id="GO:0015225">
    <property type="term" value="F:biotin transmembrane transporter activity"/>
    <property type="evidence" value="ECO:0007669"/>
    <property type="project" value="UniProtKB-UniRule"/>
</dbReference>
<evidence type="ECO:0000256" key="2">
    <source>
        <dbReference type="PIRNR" id="PIRNR016661"/>
    </source>
</evidence>
<organism evidence="4 5">
    <name type="scientific">Acidimicrobiia bacterium BACL6 MAG-120924-bin43</name>
    <dbReference type="NCBI Taxonomy" id="1655583"/>
    <lineage>
        <taxon>Bacteria</taxon>
        <taxon>Bacillati</taxon>
        <taxon>Actinomycetota</taxon>
        <taxon>Acidimicrobiia</taxon>
        <taxon>acIV cluster</taxon>
    </lineage>
</organism>
<gene>
    <name evidence="4" type="ORF">ABR75_08235</name>
</gene>
<keyword evidence="2 3" id="KW-0472">Membrane</keyword>
<evidence type="ECO:0000256" key="1">
    <source>
        <dbReference type="ARBA" id="ARBA00010692"/>
    </source>
</evidence>
<sequence length="216" mass="22404">MNTIATAPITISPARVLADLLPKRVTRTSALTQDVALVFGFALLTALAAQIEIPLGFTPVPLTGQTFAVLLTGAVLGMRRGALSQLVYWFAGLTGLPFYSGGAGGWKDGTGATLGYLIGFIVAAGAIGFLAEKKQDRNFATSLPAMLLGSTIIYAFGAIWLAHKINVPLANGDTNAISLGVAPFLIGDLLKALIAAGLTSTVWSTSTVWTAVAKRK</sequence>
<feature type="transmembrane region" description="Helical" evidence="3">
    <location>
        <begin position="86"/>
        <end position="106"/>
    </location>
</feature>
<keyword evidence="3" id="KW-0812">Transmembrane</keyword>
<name>A0A0R2QKD3_9ACTN</name>
<feature type="transmembrane region" description="Helical" evidence="3">
    <location>
        <begin position="112"/>
        <end position="131"/>
    </location>
</feature>
<dbReference type="Gene3D" id="1.10.1760.20">
    <property type="match status" value="1"/>
</dbReference>
<keyword evidence="2" id="KW-1003">Cell membrane</keyword>
<dbReference type="PANTHER" id="PTHR34295:SF1">
    <property type="entry name" value="BIOTIN TRANSPORTER BIOY"/>
    <property type="match status" value="1"/>
</dbReference>
<keyword evidence="2" id="KW-0813">Transport</keyword>
<dbReference type="GO" id="GO:0005886">
    <property type="term" value="C:plasma membrane"/>
    <property type="evidence" value="ECO:0007669"/>
    <property type="project" value="UniProtKB-SubCell"/>
</dbReference>
<reference evidence="4 5" key="1">
    <citation type="submission" date="2015-10" db="EMBL/GenBank/DDBJ databases">
        <title>Metagenome-Assembled Genomes uncover a global brackish microbiome.</title>
        <authorList>
            <person name="Hugerth L.W."/>
            <person name="Larsson J."/>
            <person name="Alneberg J."/>
            <person name="Lindh M.V."/>
            <person name="Legrand C."/>
            <person name="Pinhassi J."/>
            <person name="Andersson A.F."/>
        </authorList>
    </citation>
    <scope>NUCLEOTIDE SEQUENCE [LARGE SCALE GENOMIC DNA]</scope>
    <source>
        <strain evidence="4">BACL6 MAG-120924-bin43</strain>
    </source>
</reference>
<evidence type="ECO:0000313" key="5">
    <source>
        <dbReference type="Proteomes" id="UP000051017"/>
    </source>
</evidence>
<evidence type="ECO:0000256" key="3">
    <source>
        <dbReference type="SAM" id="Phobius"/>
    </source>
</evidence>
<dbReference type="Pfam" id="PF02632">
    <property type="entry name" value="BioY"/>
    <property type="match status" value="1"/>
</dbReference>
<dbReference type="PIRSF" id="PIRSF016661">
    <property type="entry name" value="BioY"/>
    <property type="match status" value="1"/>
</dbReference>
<protein>
    <recommendedName>
        <fullName evidence="2">Biotin transporter</fullName>
    </recommendedName>
</protein>
<feature type="transmembrane region" description="Helical" evidence="3">
    <location>
        <begin position="143"/>
        <end position="162"/>
    </location>
</feature>
<dbReference type="InterPro" id="IPR003784">
    <property type="entry name" value="BioY"/>
</dbReference>
<keyword evidence="3" id="KW-1133">Transmembrane helix</keyword>
<evidence type="ECO:0000313" key="4">
    <source>
        <dbReference type="EMBL" id="KRO49579.1"/>
    </source>
</evidence>
<dbReference type="PANTHER" id="PTHR34295">
    <property type="entry name" value="BIOTIN TRANSPORTER BIOY"/>
    <property type="match status" value="1"/>
</dbReference>
<dbReference type="Proteomes" id="UP000051017">
    <property type="component" value="Unassembled WGS sequence"/>
</dbReference>
<comment type="caution">
    <text evidence="4">The sequence shown here is derived from an EMBL/GenBank/DDBJ whole genome shotgun (WGS) entry which is preliminary data.</text>
</comment>